<evidence type="ECO:0000256" key="11">
    <source>
        <dbReference type="ARBA" id="ARBA00022777"/>
    </source>
</evidence>
<dbReference type="OMA" id="DCIRRGW"/>
<keyword evidence="9 16" id="KW-0808">Transferase</keyword>
<dbReference type="CDD" id="cd22979">
    <property type="entry name" value="DD_AK8"/>
    <property type="match status" value="1"/>
</dbReference>
<evidence type="ECO:0000256" key="2">
    <source>
        <dbReference type="ARBA" id="ARBA00000582"/>
    </source>
</evidence>
<dbReference type="InParanoid" id="F6Q864"/>
<dbReference type="FunCoup" id="F6Q864">
    <property type="interactions" value="283"/>
</dbReference>
<evidence type="ECO:0000256" key="6">
    <source>
        <dbReference type="ARBA" id="ARBA00012955"/>
    </source>
</evidence>
<dbReference type="KEGG" id="oaa:100080582"/>
<evidence type="ECO:0000256" key="13">
    <source>
        <dbReference type="ARBA" id="ARBA00029501"/>
    </source>
</evidence>
<dbReference type="GO" id="GO:0005829">
    <property type="term" value="C:cytosol"/>
    <property type="evidence" value="ECO:0007669"/>
    <property type="project" value="UniProtKB-SubCell"/>
</dbReference>
<dbReference type="GO" id="GO:0021591">
    <property type="term" value="P:ventricular system development"/>
    <property type="evidence" value="ECO:0007669"/>
    <property type="project" value="Ensembl"/>
</dbReference>
<keyword evidence="11 16" id="KW-0418">Kinase</keyword>
<reference evidence="17 18" key="1">
    <citation type="journal article" date="2008" name="Nature">
        <title>Genome analysis of the platypus reveals unique signatures of evolution.</title>
        <authorList>
            <person name="Warren W.C."/>
            <person name="Hillier L.W."/>
            <person name="Marshall Graves J.A."/>
            <person name="Birney E."/>
            <person name="Ponting C.P."/>
            <person name="Grutzner F."/>
            <person name="Belov K."/>
            <person name="Miller W."/>
            <person name="Clarke L."/>
            <person name="Chinwalla A.T."/>
            <person name="Yang S.P."/>
            <person name="Heger A."/>
            <person name="Locke D.P."/>
            <person name="Miethke P."/>
            <person name="Waters P.D."/>
            <person name="Veyrunes F."/>
            <person name="Fulton L."/>
            <person name="Fulton B."/>
            <person name="Graves T."/>
            <person name="Wallis J."/>
            <person name="Puente X.S."/>
            <person name="Lopez-Otin C."/>
            <person name="Ordonez G.R."/>
            <person name="Eichler E.E."/>
            <person name="Chen L."/>
            <person name="Cheng Z."/>
            <person name="Deakin J.E."/>
            <person name="Alsop A."/>
            <person name="Thompson K."/>
            <person name="Kirby P."/>
            <person name="Papenfuss A.T."/>
            <person name="Wakefield M.J."/>
            <person name="Olender T."/>
            <person name="Lancet D."/>
            <person name="Huttley G.A."/>
            <person name="Smit A.F."/>
            <person name="Pask A."/>
            <person name="Temple-Smith P."/>
            <person name="Batzer M.A."/>
            <person name="Walker J.A."/>
            <person name="Konkel M.K."/>
            <person name="Harris R.S."/>
            <person name="Whittington C.M."/>
            <person name="Wong E.S."/>
            <person name="Gemmell N.J."/>
            <person name="Buschiazzo E."/>
            <person name="Vargas Jentzsch I.M."/>
            <person name="Merkel A."/>
            <person name="Schmitz J."/>
            <person name="Zemann A."/>
            <person name="Churakov G."/>
            <person name="Kriegs J.O."/>
            <person name="Brosius J."/>
            <person name="Murchison E.P."/>
            <person name="Sachidanandam R."/>
            <person name="Smith C."/>
            <person name="Hannon G.J."/>
            <person name="Tsend-Ayush E."/>
            <person name="McMillan D."/>
            <person name="Attenborough R."/>
            <person name="Rens W."/>
            <person name="Ferguson-Smith M."/>
            <person name="Lefevre C.M."/>
            <person name="Sharp J.A."/>
            <person name="Nicholas K.R."/>
            <person name="Ray D.A."/>
            <person name="Kube M."/>
            <person name="Reinhardt R."/>
            <person name="Pringle T.H."/>
            <person name="Taylor J."/>
            <person name="Jones R.C."/>
            <person name="Nixon B."/>
            <person name="Dacheux J.L."/>
            <person name="Niwa H."/>
            <person name="Sekita Y."/>
            <person name="Huang X."/>
            <person name="Stark A."/>
            <person name="Kheradpour P."/>
            <person name="Kellis M."/>
            <person name="Flicek P."/>
            <person name="Chen Y."/>
            <person name="Webber C."/>
            <person name="Hardison R."/>
            <person name="Nelson J."/>
            <person name="Hallsworth-Pepin K."/>
            <person name="Delehaunty K."/>
            <person name="Markovic C."/>
            <person name="Minx P."/>
            <person name="Feng Y."/>
            <person name="Kremitzki C."/>
            <person name="Mitreva M."/>
            <person name="Glasscock J."/>
            <person name="Wylie T."/>
            <person name="Wohldmann P."/>
            <person name="Thiru P."/>
            <person name="Nhan M.N."/>
            <person name="Pohl C.S."/>
            <person name="Smith S.M."/>
            <person name="Hou S."/>
            <person name="Nefedov M."/>
            <person name="de Jong P.J."/>
            <person name="Renfree M.B."/>
            <person name="Mardis E.R."/>
            <person name="Wilson R.K."/>
        </authorList>
    </citation>
    <scope>NUCLEOTIDE SEQUENCE [LARGE SCALE GENOMIC DNA]</scope>
    <source>
        <strain evidence="17 18">Glennie</strain>
    </source>
</reference>
<dbReference type="CDD" id="cd01428">
    <property type="entry name" value="ADK"/>
    <property type="match status" value="2"/>
</dbReference>
<comment type="catalytic activity">
    <reaction evidence="2">
        <text>AMP + ATP = 2 ADP</text>
        <dbReference type="Rhea" id="RHEA:12973"/>
        <dbReference type="ChEBI" id="CHEBI:30616"/>
        <dbReference type="ChEBI" id="CHEBI:456215"/>
        <dbReference type="ChEBI" id="CHEBI:456216"/>
        <dbReference type="EC" id="2.7.4.3"/>
    </reaction>
</comment>
<dbReference type="PANTHER" id="PTHR23359">
    <property type="entry name" value="NUCLEOTIDE KINASE"/>
    <property type="match status" value="1"/>
</dbReference>
<comment type="catalytic activity">
    <reaction evidence="1">
        <text>a 2'-deoxyribonucleoside 5'-diphosphate + ATP = a 2'-deoxyribonucleoside 5'-triphosphate + ADP</text>
        <dbReference type="Rhea" id="RHEA:44640"/>
        <dbReference type="ChEBI" id="CHEBI:30616"/>
        <dbReference type="ChEBI" id="CHEBI:61560"/>
        <dbReference type="ChEBI" id="CHEBI:73316"/>
        <dbReference type="ChEBI" id="CHEBI:456216"/>
        <dbReference type="EC" id="2.7.4.6"/>
    </reaction>
</comment>
<dbReference type="PRINTS" id="PR00094">
    <property type="entry name" value="ADENYLTKNASE"/>
</dbReference>
<dbReference type="GeneID" id="100080582"/>
<evidence type="ECO:0000256" key="12">
    <source>
        <dbReference type="ARBA" id="ARBA00022840"/>
    </source>
</evidence>
<dbReference type="Ensembl" id="ENSOANT00000008022.3">
    <property type="protein sequence ID" value="ENSOANP00000008020.3"/>
    <property type="gene ID" value="ENSOANG00000005052.3"/>
</dbReference>
<reference evidence="17" key="3">
    <citation type="submission" date="2025-09" db="UniProtKB">
        <authorList>
            <consortium name="Ensembl"/>
        </authorList>
    </citation>
    <scope>IDENTIFICATION</scope>
    <source>
        <strain evidence="17">Glennie</strain>
    </source>
</reference>
<dbReference type="GO" id="GO:0036431">
    <property type="term" value="F:dCMP kinase activity"/>
    <property type="evidence" value="ECO:0007669"/>
    <property type="project" value="Ensembl"/>
</dbReference>
<evidence type="ECO:0000256" key="1">
    <source>
        <dbReference type="ARBA" id="ARBA00000082"/>
    </source>
</evidence>
<dbReference type="OrthoDB" id="522106at2759"/>
<dbReference type="GeneTree" id="ENSGT00940000161613"/>
<accession>F6Q864</accession>
<comment type="catalytic activity">
    <reaction evidence="3">
        <text>a ribonucleoside 5'-diphosphate + ATP = a ribonucleoside 5'-triphosphate + ADP</text>
        <dbReference type="Rhea" id="RHEA:18113"/>
        <dbReference type="ChEBI" id="CHEBI:30616"/>
        <dbReference type="ChEBI" id="CHEBI:57930"/>
        <dbReference type="ChEBI" id="CHEBI:61557"/>
        <dbReference type="ChEBI" id="CHEBI:456216"/>
        <dbReference type="EC" id="2.7.4.6"/>
    </reaction>
</comment>
<evidence type="ECO:0000256" key="14">
    <source>
        <dbReference type="ARBA" id="ARBA00037483"/>
    </source>
</evidence>
<keyword evidence="18" id="KW-1185">Reference proteome</keyword>
<dbReference type="GO" id="GO:0016208">
    <property type="term" value="F:AMP binding"/>
    <property type="evidence" value="ECO:0007669"/>
    <property type="project" value="Ensembl"/>
</dbReference>
<sequence length="479" mass="55043">MDATSGPHHIPPAIALYADQYHVFELMQSMLEAILIHRPEDPIQFMINHLKQDNDHVPRIFILGPPASGKTTIAMWLCKHLNACFINLANLSRNEFSFLAMEVAEIQKRNQEIPNELWAKLIQERLSSDDCIKRGWIVDGFPETREQAILLQIIGIFPRHVVILHAPDTVLIERNLGKRIDPYSGEVYHTTFDWPAEPEIQERLVMAEGISEEETSRKLLEYHRNISRIYQTYPKVLKAISSDQPCVDVFYQALTYVQSQHRSNAPFTPRILLCGPPGSGKSLQAALLAQKYGIVNVCCGELLKEAVADQSRLGQLIEPFFDNKWPVSDDIVIKLLSDRLNKLDCVTYGWVLHGFPRDLDQAEHMESLGFVPNRVFFLNVPSDSITERLSQRMLDPVTGERYHTMYRPAPTMEIQARLLQNPKDSEERVKFKLDVYYRNSSDLEEFYDDIIYVNGDQDPYTVFEHIESGIIMPLPVRNP</sequence>
<dbReference type="EC" id="2.7.4.3" evidence="6"/>
<evidence type="ECO:0000313" key="17">
    <source>
        <dbReference type="Ensembl" id="ENSOANP00000008020.3"/>
    </source>
</evidence>
<comment type="subcellular location">
    <subcellularLocation>
        <location evidence="4">Cytoplasm</location>
        <location evidence="4">Cytosol</location>
    </subcellularLocation>
</comment>
<evidence type="ECO:0000256" key="5">
    <source>
        <dbReference type="ARBA" id="ARBA00007220"/>
    </source>
</evidence>
<keyword evidence="12" id="KW-0067">ATP-binding</keyword>
<reference evidence="17" key="2">
    <citation type="submission" date="2025-08" db="UniProtKB">
        <authorList>
            <consortium name="Ensembl"/>
        </authorList>
    </citation>
    <scope>IDENTIFICATION</scope>
    <source>
        <strain evidence="17">Glennie</strain>
    </source>
</reference>
<dbReference type="HOGENOM" id="CLU_044905_0_0_1"/>
<keyword evidence="8" id="KW-0963">Cytoplasm</keyword>
<organism evidence="17 18">
    <name type="scientific">Ornithorhynchus anatinus</name>
    <name type="common">Duckbill platypus</name>
    <dbReference type="NCBI Taxonomy" id="9258"/>
    <lineage>
        <taxon>Eukaryota</taxon>
        <taxon>Metazoa</taxon>
        <taxon>Chordata</taxon>
        <taxon>Craniata</taxon>
        <taxon>Vertebrata</taxon>
        <taxon>Euteleostomi</taxon>
        <taxon>Mammalia</taxon>
        <taxon>Monotremata</taxon>
        <taxon>Ornithorhynchidae</taxon>
        <taxon>Ornithorhynchus</taxon>
    </lineage>
</organism>
<dbReference type="InterPro" id="IPR027417">
    <property type="entry name" value="P-loop_NTPase"/>
</dbReference>
<dbReference type="GO" id="GO:0005930">
    <property type="term" value="C:axoneme"/>
    <property type="evidence" value="ECO:0007669"/>
    <property type="project" value="Ensembl"/>
</dbReference>
<dbReference type="EC" id="2.7.4.6" evidence="7"/>
<dbReference type="Pfam" id="PF00406">
    <property type="entry name" value="ADK"/>
    <property type="match status" value="2"/>
</dbReference>
<dbReference type="Proteomes" id="UP000002279">
    <property type="component" value="Chromosome 4"/>
</dbReference>
<evidence type="ECO:0000256" key="7">
    <source>
        <dbReference type="ARBA" id="ARBA00012966"/>
    </source>
</evidence>
<name>F6Q864_ORNAN</name>
<dbReference type="AlphaFoldDB" id="F6Q864"/>
<dbReference type="HAMAP" id="MF_00235">
    <property type="entry name" value="Adenylate_kinase_Adk"/>
    <property type="match status" value="1"/>
</dbReference>
<evidence type="ECO:0000256" key="4">
    <source>
        <dbReference type="ARBA" id="ARBA00004514"/>
    </source>
</evidence>
<dbReference type="CTD" id="158067"/>
<dbReference type="SUPFAM" id="SSF52540">
    <property type="entry name" value="P-loop containing nucleoside triphosphate hydrolases"/>
    <property type="match status" value="2"/>
</dbReference>
<dbReference type="SUPFAM" id="SSF57774">
    <property type="entry name" value="Microbial and mitochondrial ADK, insert 'zinc finger' domain"/>
    <property type="match status" value="2"/>
</dbReference>
<proteinExistence type="inferred from homology"/>
<dbReference type="InterPro" id="IPR000850">
    <property type="entry name" value="Adenylat/UMP-CMP_kin"/>
</dbReference>
<dbReference type="STRING" id="9258.ENSOANP00000008020"/>
<dbReference type="Gene3D" id="3.40.50.300">
    <property type="entry name" value="P-loop containing nucleotide triphosphate hydrolases"/>
    <property type="match status" value="2"/>
</dbReference>
<dbReference type="GO" id="GO:0005524">
    <property type="term" value="F:ATP binding"/>
    <property type="evidence" value="ECO:0007669"/>
    <property type="project" value="UniProtKB-KW"/>
</dbReference>
<dbReference type="eggNOG" id="KOG3078">
    <property type="taxonomic scope" value="Eukaryota"/>
</dbReference>
<gene>
    <name evidence="17" type="primary">AK8</name>
</gene>
<dbReference type="GO" id="GO:0004550">
    <property type="term" value="F:nucleoside diphosphate kinase activity"/>
    <property type="evidence" value="ECO:0007669"/>
    <property type="project" value="UniProtKB-EC"/>
</dbReference>
<keyword evidence="10" id="KW-0547">Nucleotide-binding</keyword>
<comment type="similarity">
    <text evidence="5 16">Belongs to the adenylate kinase family.</text>
</comment>
<evidence type="ECO:0000313" key="18">
    <source>
        <dbReference type="Proteomes" id="UP000002279"/>
    </source>
</evidence>
<evidence type="ECO:0000256" key="16">
    <source>
        <dbReference type="RuleBase" id="RU003330"/>
    </source>
</evidence>
<evidence type="ECO:0000256" key="15">
    <source>
        <dbReference type="ARBA" id="ARBA00042874"/>
    </source>
</evidence>
<evidence type="ECO:0000256" key="3">
    <source>
        <dbReference type="ARBA" id="ARBA00000937"/>
    </source>
</evidence>
<dbReference type="GO" id="GO:0005737">
    <property type="term" value="C:cytoplasm"/>
    <property type="evidence" value="ECO:0000318"/>
    <property type="project" value="GO_Central"/>
</dbReference>
<dbReference type="GO" id="GO:0004017">
    <property type="term" value="F:AMP kinase activity"/>
    <property type="evidence" value="ECO:0000318"/>
    <property type="project" value="GO_Central"/>
</dbReference>
<dbReference type="FunFam" id="3.40.50.300:FF:001617">
    <property type="entry name" value="Adenylate kinase 8"/>
    <property type="match status" value="1"/>
</dbReference>
<protein>
    <recommendedName>
        <fullName evidence="13">Adenylate kinase 8</fullName>
        <ecNumber evidence="6">2.7.4.3</ecNumber>
        <ecNumber evidence="7">2.7.4.6</ecNumber>
    </recommendedName>
    <alternativeName>
        <fullName evidence="15">ATP-AMP transphosphorylase 8</fullName>
    </alternativeName>
</protein>
<dbReference type="RefSeq" id="XP_028918076.1">
    <property type="nucleotide sequence ID" value="XM_029062243.2"/>
</dbReference>
<dbReference type="GO" id="GO:0036126">
    <property type="term" value="C:sperm flagellum"/>
    <property type="evidence" value="ECO:0007669"/>
    <property type="project" value="Ensembl"/>
</dbReference>
<evidence type="ECO:0000256" key="9">
    <source>
        <dbReference type="ARBA" id="ARBA00022679"/>
    </source>
</evidence>
<comment type="function">
    <text evidence="14">Nucleoside monophosphate (NMP) kinase that catalyzes the reversible transfer of the terminal phosphate group between nucleoside triphosphates and monophosphates. Has highest activity toward AMP, and weaker activity toward dAMP, CMP and dCMP. Also displays broad nucleoside diphosphate kinase activity.</text>
</comment>
<evidence type="ECO:0000256" key="8">
    <source>
        <dbReference type="ARBA" id="ARBA00022490"/>
    </source>
</evidence>
<dbReference type="InterPro" id="IPR036193">
    <property type="entry name" value="ADK_active_lid_dom_sf"/>
</dbReference>
<dbReference type="Bgee" id="ENSOANG00000005052">
    <property type="expression patterns" value="Expressed in testis and 2 other cell types or tissues"/>
</dbReference>
<evidence type="ECO:0000256" key="10">
    <source>
        <dbReference type="ARBA" id="ARBA00022741"/>
    </source>
</evidence>